<dbReference type="GO" id="GO:0017147">
    <property type="term" value="F:Wnt-protein binding"/>
    <property type="evidence" value="ECO:0007669"/>
    <property type="project" value="TreeGrafter"/>
</dbReference>
<dbReference type="FunFam" id="1.10.2000.10:FF:000005">
    <property type="entry name" value="secreted frizzled-related protein 4"/>
    <property type="match status" value="1"/>
</dbReference>
<keyword evidence="5" id="KW-0879">Wnt signaling pathway</keyword>
<evidence type="ECO:0000256" key="8">
    <source>
        <dbReference type="ARBA" id="ARBA00023157"/>
    </source>
</evidence>
<keyword evidence="7" id="KW-0221">Differentiation</keyword>
<dbReference type="Proteomes" id="UP001208570">
    <property type="component" value="Unassembled WGS sequence"/>
</dbReference>
<feature type="disulfide bond" evidence="10">
    <location>
        <begin position="108"/>
        <end position="132"/>
    </location>
</feature>
<feature type="compositionally biased region" description="Basic residues" evidence="11">
    <location>
        <begin position="305"/>
        <end position="324"/>
    </location>
</feature>
<dbReference type="Gene3D" id="2.40.50.120">
    <property type="match status" value="1"/>
</dbReference>
<dbReference type="GO" id="GO:0035567">
    <property type="term" value="P:non-canonical Wnt signaling pathway"/>
    <property type="evidence" value="ECO:0007669"/>
    <property type="project" value="TreeGrafter"/>
</dbReference>
<dbReference type="GO" id="GO:0005615">
    <property type="term" value="C:extracellular space"/>
    <property type="evidence" value="ECO:0007669"/>
    <property type="project" value="TreeGrafter"/>
</dbReference>
<dbReference type="Pfam" id="PF01759">
    <property type="entry name" value="NTR"/>
    <property type="match status" value="1"/>
</dbReference>
<dbReference type="SUPFAM" id="SSF50242">
    <property type="entry name" value="TIMP-like"/>
    <property type="match status" value="1"/>
</dbReference>
<dbReference type="SMART" id="SM00063">
    <property type="entry name" value="FRI"/>
    <property type="match status" value="1"/>
</dbReference>
<keyword evidence="6 12" id="KW-0732">Signal</keyword>
<evidence type="ECO:0000256" key="9">
    <source>
        <dbReference type="ARBA" id="ARBA00023180"/>
    </source>
</evidence>
<evidence type="ECO:0000256" key="4">
    <source>
        <dbReference type="ARBA" id="ARBA00022525"/>
    </source>
</evidence>
<sequence>MMMMMMAILRLLLTPLCLLAVDLRVSESAICEPIRIPMCHWLPYNLTRMPNLLFHSAQRNAQLVIEQYQPLVETNCSKDLLFFLCAMFAPMCPMSFRQDVIPPCRGVCVRAREGCEPVLKQYNVSWPRALDCNQLPLYDRGVCISPESIVATSHFGQLSGDSSRQSDTGMAPVIKIPRCQHKTMSKIKLKTIFTGGRFSFALTAVYNRAELLPEGMLILHLTPRLIFYHKRVKISRGVAKVYLPEGCLPIRLRPGKSYLFMGHEDRQMKRLIFAGNSYVDVWRPKTLKRLKKWKQKLAKAKYKKRRATVQKPTRKKTRKMHFRHSVGGASTKNVLHNKQGGSR</sequence>
<evidence type="ECO:0000259" key="13">
    <source>
        <dbReference type="PROSITE" id="PS50038"/>
    </source>
</evidence>
<dbReference type="InterPro" id="IPR020067">
    <property type="entry name" value="Frizzled_dom"/>
</dbReference>
<comment type="similarity">
    <text evidence="2">Belongs to the secreted frizzled-related protein (sFRP) family.</text>
</comment>
<protein>
    <recommendedName>
        <fullName evidence="13">FZ domain-containing protein</fullName>
    </recommendedName>
</protein>
<dbReference type="InterPro" id="IPR008993">
    <property type="entry name" value="TIMP-like_OB-fold"/>
</dbReference>
<dbReference type="InterPro" id="IPR036790">
    <property type="entry name" value="Frizzled_dom_sf"/>
</dbReference>
<keyword evidence="8 10" id="KW-1015">Disulfide bond</keyword>
<name>A0AAD9MQF4_9ANNE</name>
<dbReference type="Pfam" id="PF01392">
    <property type="entry name" value="Fz"/>
    <property type="match status" value="1"/>
</dbReference>
<feature type="disulfide bond" evidence="10">
    <location>
        <begin position="31"/>
        <end position="92"/>
    </location>
</feature>
<dbReference type="PANTHER" id="PTHR11309">
    <property type="entry name" value="FRIZZLED"/>
    <property type="match status" value="1"/>
</dbReference>
<feature type="signal peptide" evidence="12">
    <location>
        <begin position="1"/>
        <end position="20"/>
    </location>
</feature>
<dbReference type="PROSITE" id="PS50038">
    <property type="entry name" value="FZ"/>
    <property type="match status" value="1"/>
</dbReference>
<evidence type="ECO:0000313" key="14">
    <source>
        <dbReference type="EMBL" id="KAK2141640.1"/>
    </source>
</evidence>
<feature type="region of interest" description="Disordered" evidence="11">
    <location>
        <begin position="305"/>
        <end position="343"/>
    </location>
</feature>
<feature type="chain" id="PRO_5041961668" description="FZ domain-containing protein" evidence="12">
    <location>
        <begin position="21"/>
        <end position="343"/>
    </location>
</feature>
<evidence type="ECO:0000256" key="1">
    <source>
        <dbReference type="ARBA" id="ARBA00004613"/>
    </source>
</evidence>
<evidence type="ECO:0000256" key="10">
    <source>
        <dbReference type="PROSITE-ProRule" id="PRU00090"/>
    </source>
</evidence>
<comment type="subcellular location">
    <subcellularLocation>
        <location evidence="1">Secreted</location>
    </subcellularLocation>
</comment>
<organism evidence="14 15">
    <name type="scientific">Paralvinella palmiformis</name>
    <dbReference type="NCBI Taxonomy" id="53620"/>
    <lineage>
        <taxon>Eukaryota</taxon>
        <taxon>Metazoa</taxon>
        <taxon>Spiralia</taxon>
        <taxon>Lophotrochozoa</taxon>
        <taxon>Annelida</taxon>
        <taxon>Polychaeta</taxon>
        <taxon>Sedentaria</taxon>
        <taxon>Canalipalpata</taxon>
        <taxon>Terebellida</taxon>
        <taxon>Terebelliformia</taxon>
        <taxon>Alvinellidae</taxon>
        <taxon>Paralvinella</taxon>
    </lineage>
</organism>
<dbReference type="EMBL" id="JAODUP010001062">
    <property type="protein sequence ID" value="KAK2141640.1"/>
    <property type="molecule type" value="Genomic_DNA"/>
</dbReference>
<evidence type="ECO:0000313" key="15">
    <source>
        <dbReference type="Proteomes" id="UP001208570"/>
    </source>
</evidence>
<evidence type="ECO:0000256" key="5">
    <source>
        <dbReference type="ARBA" id="ARBA00022687"/>
    </source>
</evidence>
<evidence type="ECO:0000256" key="3">
    <source>
        <dbReference type="ARBA" id="ARBA00022473"/>
    </source>
</evidence>
<dbReference type="SUPFAM" id="SSF63501">
    <property type="entry name" value="Frizzled cysteine-rich domain"/>
    <property type="match status" value="1"/>
</dbReference>
<proteinExistence type="inferred from homology"/>
<evidence type="ECO:0000256" key="6">
    <source>
        <dbReference type="ARBA" id="ARBA00022729"/>
    </source>
</evidence>
<dbReference type="InterPro" id="IPR015526">
    <property type="entry name" value="Frizzled/SFRP"/>
</dbReference>
<keyword evidence="4" id="KW-0964">Secreted</keyword>
<feature type="domain" description="FZ" evidence="13">
    <location>
        <begin position="26"/>
        <end position="146"/>
    </location>
</feature>
<dbReference type="PANTHER" id="PTHR11309:SF96">
    <property type="entry name" value="SECRETED FRIZZLED-RELATED PROTEIN 3"/>
    <property type="match status" value="1"/>
</dbReference>
<feature type="disulfide bond" evidence="10">
    <location>
        <begin position="39"/>
        <end position="85"/>
    </location>
</feature>
<keyword evidence="15" id="KW-1185">Reference proteome</keyword>
<comment type="caution">
    <text evidence="14">The sequence shown here is derived from an EMBL/GenBank/DDBJ whole genome shotgun (WGS) entry which is preliminary data.</text>
</comment>
<accession>A0AAD9MQF4</accession>
<dbReference type="GO" id="GO:0090090">
    <property type="term" value="P:negative regulation of canonical Wnt signaling pathway"/>
    <property type="evidence" value="ECO:0007669"/>
    <property type="project" value="UniProtKB-ARBA"/>
</dbReference>
<evidence type="ECO:0000256" key="2">
    <source>
        <dbReference type="ARBA" id="ARBA00010054"/>
    </source>
</evidence>
<evidence type="ECO:0000256" key="12">
    <source>
        <dbReference type="SAM" id="SignalP"/>
    </source>
</evidence>
<dbReference type="InterPro" id="IPR018933">
    <property type="entry name" value="Netrin_module_non-TIMP"/>
</dbReference>
<dbReference type="GO" id="GO:0005737">
    <property type="term" value="C:cytoplasm"/>
    <property type="evidence" value="ECO:0007669"/>
    <property type="project" value="TreeGrafter"/>
</dbReference>
<gene>
    <name evidence="14" type="ORF">LSH36_1062g00001</name>
</gene>
<dbReference type="Gene3D" id="1.10.2000.10">
    <property type="entry name" value="Frizzled cysteine-rich domain"/>
    <property type="match status" value="1"/>
</dbReference>
<evidence type="ECO:0000256" key="11">
    <source>
        <dbReference type="SAM" id="MobiDB-lite"/>
    </source>
</evidence>
<keyword evidence="3" id="KW-0217">Developmental protein</keyword>
<dbReference type="GO" id="GO:0060070">
    <property type="term" value="P:canonical Wnt signaling pathway"/>
    <property type="evidence" value="ECO:0007669"/>
    <property type="project" value="TreeGrafter"/>
</dbReference>
<reference evidence="14" key="1">
    <citation type="journal article" date="2023" name="Mol. Biol. Evol.">
        <title>Third-Generation Sequencing Reveals the Adaptive Role of the Epigenome in Three Deep-Sea Polychaetes.</title>
        <authorList>
            <person name="Perez M."/>
            <person name="Aroh O."/>
            <person name="Sun Y."/>
            <person name="Lan Y."/>
            <person name="Juniper S.K."/>
            <person name="Young C.R."/>
            <person name="Angers B."/>
            <person name="Qian P.Y."/>
        </authorList>
    </citation>
    <scope>NUCLEOTIDE SEQUENCE</scope>
    <source>
        <strain evidence="14">P08H-3</strain>
    </source>
</reference>
<dbReference type="AlphaFoldDB" id="A0AAD9MQF4"/>
<dbReference type="GO" id="GO:0030154">
    <property type="term" value="P:cell differentiation"/>
    <property type="evidence" value="ECO:0007669"/>
    <property type="project" value="UniProtKB-KW"/>
</dbReference>
<comment type="caution">
    <text evidence="10">Lacks conserved residue(s) required for the propagation of feature annotation.</text>
</comment>
<evidence type="ECO:0000256" key="7">
    <source>
        <dbReference type="ARBA" id="ARBA00022782"/>
    </source>
</evidence>
<keyword evidence="9" id="KW-0325">Glycoprotein</keyword>
<feature type="compositionally biased region" description="Polar residues" evidence="11">
    <location>
        <begin position="328"/>
        <end position="343"/>
    </location>
</feature>